<dbReference type="GO" id="GO:0016787">
    <property type="term" value="F:hydrolase activity"/>
    <property type="evidence" value="ECO:0007669"/>
    <property type="project" value="UniProtKB-KW"/>
</dbReference>
<dbReference type="InterPro" id="IPR050272">
    <property type="entry name" value="Isochorismatase-like_hydrls"/>
</dbReference>
<evidence type="ECO:0000259" key="4">
    <source>
        <dbReference type="Pfam" id="PF00857"/>
    </source>
</evidence>
<keyword evidence="2 6" id="KW-0378">Hydrolase</keyword>
<dbReference type="PANTHER" id="PTHR43540:SF6">
    <property type="entry name" value="ISOCHORISMATASE-LIKE DOMAIN-CONTAINING PROTEIN"/>
    <property type="match status" value="1"/>
</dbReference>
<evidence type="ECO:0000313" key="6">
    <source>
        <dbReference type="RefSeq" id="XP_033462415.1"/>
    </source>
</evidence>
<evidence type="ECO:0000256" key="2">
    <source>
        <dbReference type="ARBA" id="ARBA00022801"/>
    </source>
</evidence>
<evidence type="ECO:0000256" key="3">
    <source>
        <dbReference type="SAM" id="MobiDB-lite"/>
    </source>
</evidence>
<accession>A0A6J3MCQ9</accession>
<dbReference type="Proteomes" id="UP000504637">
    <property type="component" value="Unplaced"/>
</dbReference>
<feature type="compositionally biased region" description="Acidic residues" evidence="3">
    <location>
        <begin position="253"/>
        <end position="287"/>
    </location>
</feature>
<keyword evidence="5" id="KW-1185">Reference proteome</keyword>
<gene>
    <name evidence="6" type="ORF">K489DRAFT_156149</name>
</gene>
<dbReference type="PANTHER" id="PTHR43540">
    <property type="entry name" value="PEROXYUREIDOACRYLATE/UREIDOACRYLATE AMIDOHYDROLASE-RELATED"/>
    <property type="match status" value="1"/>
</dbReference>
<sequence length="383" mass="42210">MSDLLALLSQQASSSSSLRSRKALIVLGLQNDFVTSAGKLPIPDTEFVDRLAKLVPEFREFGDVVWIRNISESSPPSKTAMPEGETVVPDGNASCSTSARRPKKSPPTAVDRLDLELFLDSSAAGRRCCVRDTPGARWDDRVQSLQQAHDLRLDSLHYSAFAKTSLLFTLRAKLITELYICGCFTNVSIYATAMDAARYGIQTTLVEDCLGYRHRDRHDLALQQLHDIMRARAVPASRVIETLRDPSTAESWSDPDEDGDFENEDGDDTDPDDESSYGEESSDDDNCEPPTNTNVRSGLGPITAADIEADSEASDDEECMPTLNIDTLLSRNRLVLQTSQLRISSPKLRKRQLEVNEPGGKGPKAPTSRNPQRGPVSPHSREF</sequence>
<dbReference type="RefSeq" id="XP_033462415.1">
    <property type="nucleotide sequence ID" value="XM_033599261.1"/>
</dbReference>
<reference evidence="6" key="3">
    <citation type="submission" date="2025-08" db="UniProtKB">
        <authorList>
            <consortium name="RefSeq"/>
        </authorList>
    </citation>
    <scope>IDENTIFICATION</scope>
    <source>
        <strain evidence="6">CBS 342.82</strain>
    </source>
</reference>
<dbReference type="GeneID" id="54357060"/>
<comment type="similarity">
    <text evidence="1">Belongs to the isochorismatase family.</text>
</comment>
<protein>
    <submittedName>
        <fullName evidence="6">Isochorismatase hydrolase</fullName>
    </submittedName>
</protein>
<dbReference type="Gene3D" id="3.40.50.850">
    <property type="entry name" value="Isochorismatase-like"/>
    <property type="match status" value="1"/>
</dbReference>
<evidence type="ECO:0000256" key="1">
    <source>
        <dbReference type="ARBA" id="ARBA00006336"/>
    </source>
</evidence>
<name>A0A6J3MCQ9_9PEZI</name>
<reference evidence="6" key="1">
    <citation type="submission" date="2020-01" db="EMBL/GenBank/DDBJ databases">
        <authorList>
            <consortium name="DOE Joint Genome Institute"/>
            <person name="Haridas S."/>
            <person name="Albert R."/>
            <person name="Binder M."/>
            <person name="Bloem J."/>
            <person name="Labutti K."/>
            <person name="Salamov A."/>
            <person name="Andreopoulos B."/>
            <person name="Baker S.E."/>
            <person name="Barry K."/>
            <person name="Bills G."/>
            <person name="Bluhm B.H."/>
            <person name="Cannon C."/>
            <person name="Castanera R."/>
            <person name="Culley D.E."/>
            <person name="Daum C."/>
            <person name="Ezra D."/>
            <person name="Gonzalez J.B."/>
            <person name="Henrissat B."/>
            <person name="Kuo A."/>
            <person name="Liang C."/>
            <person name="Lipzen A."/>
            <person name="Lutzoni F."/>
            <person name="Magnuson J."/>
            <person name="Mondo S."/>
            <person name="Nolan M."/>
            <person name="Ohm R."/>
            <person name="Pangilinan J."/>
            <person name="Park H.-J."/>
            <person name="Ramirez L."/>
            <person name="Alfaro M."/>
            <person name="Sun H."/>
            <person name="Tritt A."/>
            <person name="Yoshinaga Y."/>
            <person name="Zwiers L.-H."/>
            <person name="Turgeon B.G."/>
            <person name="Goodwin S.B."/>
            <person name="Spatafora J.W."/>
            <person name="Crous P.W."/>
            <person name="Grigoriev I.V."/>
        </authorList>
    </citation>
    <scope>NUCLEOTIDE SEQUENCE</scope>
    <source>
        <strain evidence="6">CBS 342.82</strain>
    </source>
</reference>
<dbReference type="InterPro" id="IPR000868">
    <property type="entry name" value="Isochorismatase-like_dom"/>
</dbReference>
<organism evidence="6">
    <name type="scientific">Dissoconium aciculare CBS 342.82</name>
    <dbReference type="NCBI Taxonomy" id="1314786"/>
    <lineage>
        <taxon>Eukaryota</taxon>
        <taxon>Fungi</taxon>
        <taxon>Dikarya</taxon>
        <taxon>Ascomycota</taxon>
        <taxon>Pezizomycotina</taxon>
        <taxon>Dothideomycetes</taxon>
        <taxon>Dothideomycetidae</taxon>
        <taxon>Mycosphaerellales</taxon>
        <taxon>Dissoconiaceae</taxon>
        <taxon>Dissoconium</taxon>
    </lineage>
</organism>
<feature type="domain" description="Isochorismatase-like" evidence="4">
    <location>
        <begin position="23"/>
        <end position="226"/>
    </location>
</feature>
<feature type="region of interest" description="Disordered" evidence="3">
    <location>
        <begin position="243"/>
        <end position="301"/>
    </location>
</feature>
<proteinExistence type="inferred from homology"/>
<dbReference type="OrthoDB" id="445341at2759"/>
<reference evidence="6" key="2">
    <citation type="submission" date="2020-04" db="EMBL/GenBank/DDBJ databases">
        <authorList>
            <consortium name="NCBI Genome Project"/>
        </authorList>
    </citation>
    <scope>NUCLEOTIDE SEQUENCE</scope>
    <source>
        <strain evidence="6">CBS 342.82</strain>
    </source>
</reference>
<evidence type="ECO:0000313" key="5">
    <source>
        <dbReference type="Proteomes" id="UP000504637"/>
    </source>
</evidence>
<dbReference type="SUPFAM" id="SSF52499">
    <property type="entry name" value="Isochorismatase-like hydrolases"/>
    <property type="match status" value="1"/>
</dbReference>
<feature type="region of interest" description="Disordered" evidence="3">
    <location>
        <begin position="72"/>
        <end position="107"/>
    </location>
</feature>
<dbReference type="AlphaFoldDB" id="A0A6J3MCQ9"/>
<dbReference type="Pfam" id="PF00857">
    <property type="entry name" value="Isochorismatase"/>
    <property type="match status" value="1"/>
</dbReference>
<dbReference type="CDD" id="cd00431">
    <property type="entry name" value="cysteine_hydrolases"/>
    <property type="match status" value="1"/>
</dbReference>
<feature type="region of interest" description="Disordered" evidence="3">
    <location>
        <begin position="345"/>
        <end position="383"/>
    </location>
</feature>
<dbReference type="InterPro" id="IPR036380">
    <property type="entry name" value="Isochorismatase-like_sf"/>
</dbReference>